<organism evidence="1 2">
    <name type="scientific">Pararhodobacter aggregans</name>
    <dbReference type="NCBI Taxonomy" id="404875"/>
    <lineage>
        <taxon>Bacteria</taxon>
        <taxon>Pseudomonadati</taxon>
        <taxon>Pseudomonadota</taxon>
        <taxon>Alphaproteobacteria</taxon>
        <taxon>Rhodobacterales</taxon>
        <taxon>Paracoccaceae</taxon>
        <taxon>Pararhodobacter</taxon>
    </lineage>
</organism>
<dbReference type="OrthoDB" id="9794241at2"/>
<sequence length="78" mass="8632">MEEIKARDLRLDSPELKRLPAPCPADHPRADLLRRKSLRVRDEDYGMDSAFGPAAPARIAAALTAFAPLHAWLRTALA</sequence>
<evidence type="ECO:0008006" key="3">
    <source>
        <dbReference type="Google" id="ProtNLM"/>
    </source>
</evidence>
<dbReference type="Pfam" id="PF09365">
    <property type="entry name" value="DUF2461"/>
    <property type="match status" value="1"/>
</dbReference>
<evidence type="ECO:0000313" key="2">
    <source>
        <dbReference type="Proteomes" id="UP000244810"/>
    </source>
</evidence>
<keyword evidence="2" id="KW-1185">Reference proteome</keyword>
<dbReference type="EMBL" id="QDDR01000021">
    <property type="protein sequence ID" value="PVE44915.1"/>
    <property type="molecule type" value="Genomic_DNA"/>
</dbReference>
<name>A0A2T7UJS5_9RHOB</name>
<reference evidence="1 2" key="1">
    <citation type="journal article" date="2011" name="Syst. Appl. Microbiol.">
        <title>Defluviimonas denitrificans gen. nov., sp. nov., and Pararhodobacter aggregans gen. nov., sp. nov., non-phototrophic Rhodobacteraceae from the biofilter of a marine aquaculture.</title>
        <authorList>
            <person name="Foesel B.U."/>
            <person name="Drake H.L."/>
            <person name="Schramm A."/>
        </authorList>
    </citation>
    <scope>NUCLEOTIDE SEQUENCE [LARGE SCALE GENOMIC DNA]</scope>
    <source>
        <strain evidence="1 2">D1-19</strain>
    </source>
</reference>
<gene>
    <name evidence="1" type="ORF">DDE23_24280</name>
</gene>
<dbReference type="Proteomes" id="UP000244810">
    <property type="component" value="Unassembled WGS sequence"/>
</dbReference>
<proteinExistence type="predicted"/>
<dbReference type="AlphaFoldDB" id="A0A2T7UJS5"/>
<comment type="caution">
    <text evidence="1">The sequence shown here is derived from an EMBL/GenBank/DDBJ whole genome shotgun (WGS) entry which is preliminary data.</text>
</comment>
<accession>A0A2T7UJS5</accession>
<protein>
    <recommendedName>
        <fullName evidence="3">DUF2461 domain-containing protein</fullName>
    </recommendedName>
</protein>
<evidence type="ECO:0000313" key="1">
    <source>
        <dbReference type="EMBL" id="PVE44915.1"/>
    </source>
</evidence>
<dbReference type="InterPro" id="IPR012808">
    <property type="entry name" value="CHP02453"/>
</dbReference>